<protein>
    <submittedName>
        <fullName evidence="1">Uncharacterized protein</fullName>
    </submittedName>
</protein>
<reference evidence="1 2" key="1">
    <citation type="journal article" date="2019" name="Sci. Rep.">
        <title>Orb-weaving spider Araneus ventricosus genome elucidates the spidroin gene catalogue.</title>
        <authorList>
            <person name="Kono N."/>
            <person name="Nakamura H."/>
            <person name="Ohtoshi R."/>
            <person name="Moran D.A.P."/>
            <person name="Shinohara A."/>
            <person name="Yoshida Y."/>
            <person name="Fujiwara M."/>
            <person name="Mori M."/>
            <person name="Tomita M."/>
            <person name="Arakawa K."/>
        </authorList>
    </citation>
    <scope>NUCLEOTIDE SEQUENCE [LARGE SCALE GENOMIC DNA]</scope>
</reference>
<evidence type="ECO:0000313" key="1">
    <source>
        <dbReference type="EMBL" id="GBN73066.1"/>
    </source>
</evidence>
<dbReference type="EMBL" id="BGPR01016457">
    <property type="protein sequence ID" value="GBN73066.1"/>
    <property type="molecule type" value="Genomic_DNA"/>
</dbReference>
<dbReference type="Proteomes" id="UP000499080">
    <property type="component" value="Unassembled WGS sequence"/>
</dbReference>
<dbReference type="AlphaFoldDB" id="A0A4Y2RC80"/>
<comment type="caution">
    <text evidence="1">The sequence shown here is derived from an EMBL/GenBank/DDBJ whole genome shotgun (WGS) entry which is preliminary data.</text>
</comment>
<proteinExistence type="predicted"/>
<evidence type="ECO:0000313" key="2">
    <source>
        <dbReference type="Proteomes" id="UP000499080"/>
    </source>
</evidence>
<gene>
    <name evidence="1" type="ORF">AVEN_196579_1</name>
</gene>
<sequence>MGRGVLAIDFRLEPLQQFLSFGNSMGIVMQEDDAITQYARVFMSEDFTWPSDYFLFPKLKEHLSGNRCSSESDVKTVAEDWINGQRCDFC</sequence>
<accession>A0A4Y2RC80</accession>
<dbReference type="OrthoDB" id="616263at2759"/>
<organism evidence="1 2">
    <name type="scientific">Araneus ventricosus</name>
    <name type="common">Orbweaver spider</name>
    <name type="synonym">Epeira ventricosa</name>
    <dbReference type="NCBI Taxonomy" id="182803"/>
    <lineage>
        <taxon>Eukaryota</taxon>
        <taxon>Metazoa</taxon>
        <taxon>Ecdysozoa</taxon>
        <taxon>Arthropoda</taxon>
        <taxon>Chelicerata</taxon>
        <taxon>Arachnida</taxon>
        <taxon>Araneae</taxon>
        <taxon>Araneomorphae</taxon>
        <taxon>Entelegynae</taxon>
        <taxon>Araneoidea</taxon>
        <taxon>Araneidae</taxon>
        <taxon>Araneus</taxon>
    </lineage>
</organism>
<name>A0A4Y2RC80_ARAVE</name>
<keyword evidence="2" id="KW-1185">Reference proteome</keyword>